<protein>
    <submittedName>
        <fullName evidence="1">Uncharacterized protein</fullName>
    </submittedName>
</protein>
<reference evidence="1" key="1">
    <citation type="journal article" date="2020" name="mSystems">
        <title>Genome- and Community-Level Interaction Insights into Carbon Utilization and Element Cycling Functions of Hydrothermarchaeota in Hydrothermal Sediment.</title>
        <authorList>
            <person name="Zhou Z."/>
            <person name="Liu Y."/>
            <person name="Xu W."/>
            <person name="Pan J."/>
            <person name="Luo Z.H."/>
            <person name="Li M."/>
        </authorList>
    </citation>
    <scope>NUCLEOTIDE SEQUENCE</scope>
    <source>
        <strain evidence="1">HyVt-347</strain>
    </source>
</reference>
<organism evidence="1 2">
    <name type="scientific">Aurantimonas coralicida</name>
    <dbReference type="NCBI Taxonomy" id="182270"/>
    <lineage>
        <taxon>Bacteria</taxon>
        <taxon>Pseudomonadati</taxon>
        <taxon>Pseudomonadota</taxon>
        <taxon>Alphaproteobacteria</taxon>
        <taxon>Hyphomicrobiales</taxon>
        <taxon>Aurantimonadaceae</taxon>
        <taxon>Aurantimonas</taxon>
    </lineage>
</organism>
<proteinExistence type="predicted"/>
<evidence type="ECO:0000313" key="2">
    <source>
        <dbReference type="Proteomes" id="UP000885680"/>
    </source>
</evidence>
<gene>
    <name evidence="1" type="ORF">ENH89_03970</name>
</gene>
<accession>A0A9C9NCJ7</accession>
<comment type="caution">
    <text evidence="1">The sequence shown here is derived from an EMBL/GenBank/DDBJ whole genome shotgun (WGS) entry which is preliminary data.</text>
</comment>
<dbReference type="EMBL" id="DRGN01000056">
    <property type="protein sequence ID" value="HET99524.1"/>
    <property type="molecule type" value="Genomic_DNA"/>
</dbReference>
<name>A0A9C9NCJ7_9HYPH</name>
<dbReference type="AlphaFoldDB" id="A0A9C9NCJ7"/>
<sequence length="85" mass="9536">MTFFQVRFDTGVAWRSVARAALGEIEGQRKRTRKGSPFDGLKNEREAFRGRRTGVLLMKTHAAASPPVRGRGSKTATPVVEMWEM</sequence>
<evidence type="ECO:0000313" key="1">
    <source>
        <dbReference type="EMBL" id="HET99524.1"/>
    </source>
</evidence>
<dbReference type="Proteomes" id="UP000885680">
    <property type="component" value="Unassembled WGS sequence"/>
</dbReference>